<evidence type="ECO:0000313" key="2">
    <source>
        <dbReference type="Proteomes" id="UP000252519"/>
    </source>
</evidence>
<name>A0A368F1C7_ANCCA</name>
<accession>A0A368F1C7</accession>
<protein>
    <submittedName>
        <fullName evidence="1">Uncharacterized protein</fullName>
    </submittedName>
</protein>
<organism evidence="1 2">
    <name type="scientific">Ancylostoma caninum</name>
    <name type="common">Dog hookworm</name>
    <dbReference type="NCBI Taxonomy" id="29170"/>
    <lineage>
        <taxon>Eukaryota</taxon>
        <taxon>Metazoa</taxon>
        <taxon>Ecdysozoa</taxon>
        <taxon>Nematoda</taxon>
        <taxon>Chromadorea</taxon>
        <taxon>Rhabditida</taxon>
        <taxon>Rhabditina</taxon>
        <taxon>Rhabditomorpha</taxon>
        <taxon>Strongyloidea</taxon>
        <taxon>Ancylostomatidae</taxon>
        <taxon>Ancylostomatinae</taxon>
        <taxon>Ancylostoma</taxon>
    </lineage>
</organism>
<gene>
    <name evidence="1" type="ORF">ANCCAN_29457</name>
</gene>
<dbReference type="AlphaFoldDB" id="A0A368F1C7"/>
<dbReference type="Proteomes" id="UP000252519">
    <property type="component" value="Unassembled WGS sequence"/>
</dbReference>
<keyword evidence="2" id="KW-1185">Reference proteome</keyword>
<proteinExistence type="predicted"/>
<reference evidence="1 2" key="1">
    <citation type="submission" date="2014-10" db="EMBL/GenBank/DDBJ databases">
        <title>Draft genome of the hookworm Ancylostoma caninum.</title>
        <authorList>
            <person name="Mitreva M."/>
        </authorList>
    </citation>
    <scope>NUCLEOTIDE SEQUENCE [LARGE SCALE GENOMIC DNA]</scope>
    <source>
        <strain evidence="1 2">Baltimore</strain>
    </source>
</reference>
<comment type="caution">
    <text evidence="1">The sequence shown here is derived from an EMBL/GenBank/DDBJ whole genome shotgun (WGS) entry which is preliminary data.</text>
</comment>
<sequence length="71" mass="8302">MRSLMTRNMSLSLISSVRTPSGTSTRCQWRRGFSKIFSYLWIIRSQAMICSIDLIRLPSMSIYVHLWMVSL</sequence>
<dbReference type="EMBL" id="JOJR01016259">
    <property type="protein sequence ID" value="RCN24839.1"/>
    <property type="molecule type" value="Genomic_DNA"/>
</dbReference>
<evidence type="ECO:0000313" key="1">
    <source>
        <dbReference type="EMBL" id="RCN24839.1"/>
    </source>
</evidence>